<feature type="domain" description="Prepilin peptidase A24 N-terminal" evidence="9">
    <location>
        <begin position="11"/>
        <end position="94"/>
    </location>
</feature>
<evidence type="ECO:0000256" key="6">
    <source>
        <dbReference type="ARBA" id="ARBA00023136"/>
    </source>
</evidence>
<feature type="transmembrane region" description="Helical" evidence="7">
    <location>
        <begin position="6"/>
        <end position="25"/>
    </location>
</feature>
<dbReference type="GO" id="GO:0005886">
    <property type="term" value="C:plasma membrane"/>
    <property type="evidence" value="ECO:0007669"/>
    <property type="project" value="UniProtKB-SubCell"/>
</dbReference>
<feature type="transmembrane region" description="Helical" evidence="7">
    <location>
        <begin position="100"/>
        <end position="120"/>
    </location>
</feature>
<dbReference type="InterPro" id="IPR050882">
    <property type="entry name" value="Prepilin_peptidase/N-MTase"/>
</dbReference>
<accession>A0A098EL93</accession>
<protein>
    <submittedName>
        <fullName evidence="10">Type 4 prepilin-like proteins leader peptide-processing enzyme</fullName>
    </submittedName>
</protein>
<dbReference type="Gene3D" id="1.20.120.1220">
    <property type="match status" value="1"/>
</dbReference>
<evidence type="ECO:0000256" key="1">
    <source>
        <dbReference type="ARBA" id="ARBA00004651"/>
    </source>
</evidence>
<feature type="transmembrane region" description="Helical" evidence="7">
    <location>
        <begin position="74"/>
        <end position="94"/>
    </location>
</feature>
<dbReference type="Pfam" id="PF01478">
    <property type="entry name" value="Peptidase_A24"/>
    <property type="match status" value="1"/>
</dbReference>
<feature type="transmembrane region" description="Helical" evidence="7">
    <location>
        <begin position="127"/>
        <end position="144"/>
    </location>
</feature>
<dbReference type="InterPro" id="IPR000045">
    <property type="entry name" value="Prepilin_IV_endopep_pep"/>
</dbReference>
<keyword evidence="5 7" id="KW-1133">Transmembrane helix</keyword>
<evidence type="ECO:0000256" key="3">
    <source>
        <dbReference type="ARBA" id="ARBA00022475"/>
    </source>
</evidence>
<evidence type="ECO:0000259" key="9">
    <source>
        <dbReference type="Pfam" id="PF06750"/>
    </source>
</evidence>
<dbReference type="AlphaFoldDB" id="A0A098EL93"/>
<feature type="transmembrane region" description="Helical" evidence="7">
    <location>
        <begin position="179"/>
        <end position="209"/>
    </location>
</feature>
<comment type="subcellular location">
    <subcellularLocation>
        <location evidence="1">Cell membrane</location>
        <topology evidence="1">Multi-pass membrane protein</topology>
    </subcellularLocation>
</comment>
<proteinExistence type="inferred from homology"/>
<dbReference type="Proteomes" id="UP000043699">
    <property type="component" value="Unassembled WGS sequence"/>
</dbReference>
<evidence type="ECO:0000256" key="4">
    <source>
        <dbReference type="ARBA" id="ARBA00022692"/>
    </source>
</evidence>
<keyword evidence="4 7" id="KW-0812">Transmembrane</keyword>
<dbReference type="OrthoDB" id="9789291at2"/>
<gene>
    <name evidence="10" type="primary">comC</name>
    <name evidence="10" type="ORF">BN1080_02022</name>
</gene>
<dbReference type="Pfam" id="PF06750">
    <property type="entry name" value="A24_N_bact"/>
    <property type="match status" value="1"/>
</dbReference>
<keyword evidence="11" id="KW-1185">Reference proteome</keyword>
<sequence>MTITYTVFSFIFGLVFGSFFNVVGLRVPKKESIAYPPSHCTNCNRQLTALDLIPVFSYLFLRGKCRSCGEKIHWVYPLMEFITAVLFAFSFWVFGFTPELLIAILFVSLLVIITVSDIAYMLIPDRVLLPFALLLLVLRFFIPLDPWWDSILGAVVGFLLLFLIAVVSKGGMGGGDIKLFFVIGLVLGTTGTLLTLFLASLIGAIAGIFQLRIKKAGRKTPVPFGPSIALGALIVYFWGEPLLDWYFGFLG</sequence>
<name>A0A098EL93_9BACL</name>
<feature type="transmembrane region" description="Helical" evidence="7">
    <location>
        <begin position="150"/>
        <end position="167"/>
    </location>
</feature>
<dbReference type="InterPro" id="IPR010627">
    <property type="entry name" value="Prepilin_pept_A24_N"/>
</dbReference>
<evidence type="ECO:0000313" key="11">
    <source>
        <dbReference type="Proteomes" id="UP000043699"/>
    </source>
</evidence>
<keyword evidence="3" id="KW-1003">Cell membrane</keyword>
<dbReference type="STRING" id="1499687.BN1080_02022"/>
<evidence type="ECO:0000256" key="2">
    <source>
        <dbReference type="ARBA" id="ARBA00005801"/>
    </source>
</evidence>
<feature type="domain" description="Prepilin type IV endopeptidase peptidase" evidence="8">
    <location>
        <begin position="104"/>
        <end position="208"/>
    </location>
</feature>
<dbReference type="RefSeq" id="WP_052651871.1">
    <property type="nucleotide sequence ID" value="NZ_CCXS01000001.1"/>
</dbReference>
<organism evidence="10 11">
    <name type="scientific">Planococcus massiliensis</name>
    <dbReference type="NCBI Taxonomy" id="1499687"/>
    <lineage>
        <taxon>Bacteria</taxon>
        <taxon>Bacillati</taxon>
        <taxon>Bacillota</taxon>
        <taxon>Bacilli</taxon>
        <taxon>Bacillales</taxon>
        <taxon>Caryophanaceae</taxon>
        <taxon>Planococcus</taxon>
    </lineage>
</organism>
<keyword evidence="6 7" id="KW-0472">Membrane</keyword>
<evidence type="ECO:0000259" key="8">
    <source>
        <dbReference type="Pfam" id="PF01478"/>
    </source>
</evidence>
<dbReference type="PANTHER" id="PTHR30487:SF0">
    <property type="entry name" value="PREPILIN LEADER PEPTIDASE_N-METHYLTRANSFERASE-RELATED"/>
    <property type="match status" value="1"/>
</dbReference>
<feature type="transmembrane region" description="Helical" evidence="7">
    <location>
        <begin position="221"/>
        <end position="239"/>
    </location>
</feature>
<dbReference type="PANTHER" id="PTHR30487">
    <property type="entry name" value="TYPE 4 PREPILIN-LIKE PROTEINS LEADER PEPTIDE-PROCESSING ENZYME"/>
    <property type="match status" value="1"/>
</dbReference>
<evidence type="ECO:0000256" key="7">
    <source>
        <dbReference type="SAM" id="Phobius"/>
    </source>
</evidence>
<evidence type="ECO:0000256" key="5">
    <source>
        <dbReference type="ARBA" id="ARBA00022989"/>
    </source>
</evidence>
<comment type="similarity">
    <text evidence="2">Belongs to the peptidase A24 family.</text>
</comment>
<evidence type="ECO:0000313" key="10">
    <source>
        <dbReference type="EMBL" id="CEG23079.1"/>
    </source>
</evidence>
<dbReference type="EMBL" id="CCXS01000001">
    <property type="protein sequence ID" value="CEG23079.1"/>
    <property type="molecule type" value="Genomic_DNA"/>
</dbReference>
<dbReference type="GO" id="GO:0004190">
    <property type="term" value="F:aspartic-type endopeptidase activity"/>
    <property type="evidence" value="ECO:0007669"/>
    <property type="project" value="InterPro"/>
</dbReference>
<reference evidence="10 11" key="1">
    <citation type="submission" date="2014-09" db="EMBL/GenBank/DDBJ databases">
        <authorList>
            <person name="Urmite Genomes Urmite Genomes"/>
        </authorList>
    </citation>
    <scope>NUCLEOTIDE SEQUENCE [LARGE SCALE GENOMIC DNA]</scope>
    <source>
        <strain evidence="10 11">ES2</strain>
    </source>
</reference>
<dbReference type="GO" id="GO:0006465">
    <property type="term" value="P:signal peptide processing"/>
    <property type="evidence" value="ECO:0007669"/>
    <property type="project" value="TreeGrafter"/>
</dbReference>